<gene>
    <name evidence="4" type="primary">hemA</name>
    <name evidence="7" type="ORF">P186_1689</name>
</gene>
<comment type="domain">
    <text evidence="4">Possesses an unusual extended V-shaped dimeric structure with each monomer consisting of three distinct domains arranged along a curved 'spinal' alpha-helix. The N-terminal catalytic domain specifically recognizes the glutamate moiety of the substrate. The second domain is the NADPH-binding domain, and the third C-terminal domain is responsible for dimerization.</text>
</comment>
<organism evidence="7 8">
    <name type="scientific">Pyrobaculum ferrireducens</name>
    <dbReference type="NCBI Taxonomy" id="1104324"/>
    <lineage>
        <taxon>Archaea</taxon>
        <taxon>Thermoproteota</taxon>
        <taxon>Thermoprotei</taxon>
        <taxon>Thermoproteales</taxon>
        <taxon>Thermoproteaceae</taxon>
        <taxon>Pyrobaculum</taxon>
    </lineage>
</organism>
<dbReference type="GO" id="GO:0008883">
    <property type="term" value="F:glutamyl-tRNA reductase activity"/>
    <property type="evidence" value="ECO:0007669"/>
    <property type="project" value="UniProtKB-UniRule"/>
</dbReference>
<feature type="binding site" evidence="4">
    <location>
        <begin position="175"/>
        <end position="180"/>
    </location>
    <ligand>
        <name>NADP(+)</name>
        <dbReference type="ChEBI" id="CHEBI:58349"/>
    </ligand>
</feature>
<dbReference type="Gene3D" id="3.30.460.30">
    <property type="entry name" value="Glutamyl-tRNA reductase, N-terminal domain"/>
    <property type="match status" value="1"/>
</dbReference>
<dbReference type="InterPro" id="IPR036291">
    <property type="entry name" value="NAD(P)-bd_dom_sf"/>
</dbReference>
<dbReference type="AlphaFoldDB" id="G7VGK3"/>
<dbReference type="PANTHER" id="PTHR43013">
    <property type="entry name" value="GLUTAMYL-TRNA REDUCTASE"/>
    <property type="match status" value="1"/>
</dbReference>
<keyword evidence="1 4" id="KW-0521">NADP</keyword>
<dbReference type="Pfam" id="PF01488">
    <property type="entry name" value="Shikimate_DH"/>
    <property type="match status" value="1"/>
</dbReference>
<comment type="miscellaneous">
    <text evidence="4">During catalysis, the active site Cys acts as a nucleophile attacking the alpha-carbonyl group of tRNA-bound glutamate with the formation of a thioester intermediate between enzyme and glutamate, and the concomitant release of tRNA(Glu). The thioester intermediate is finally reduced by direct hydride transfer from NADPH, to form the product GSA.</text>
</comment>
<evidence type="ECO:0000256" key="2">
    <source>
        <dbReference type="ARBA" id="ARBA00023002"/>
    </source>
</evidence>
<dbReference type="STRING" id="1104324.P186_1689"/>
<dbReference type="InterPro" id="IPR018214">
    <property type="entry name" value="GluRdtase_CS"/>
</dbReference>
<comment type="similarity">
    <text evidence="4">Belongs to the glutamyl-tRNA reductase family.</text>
</comment>
<evidence type="ECO:0000313" key="8">
    <source>
        <dbReference type="Proteomes" id="UP000005867"/>
    </source>
</evidence>
<dbReference type="InterPro" id="IPR015895">
    <property type="entry name" value="4pyrrol_synth_GluRdtase_N"/>
</dbReference>
<dbReference type="OrthoDB" id="4562at2157"/>
<dbReference type="UniPathway" id="UPA00251">
    <property type="reaction ID" value="UER00316"/>
</dbReference>
<dbReference type="GO" id="GO:0019353">
    <property type="term" value="P:protoporphyrinogen IX biosynthetic process from glutamate"/>
    <property type="evidence" value="ECO:0007669"/>
    <property type="project" value="TreeGrafter"/>
</dbReference>
<dbReference type="EC" id="1.2.1.70" evidence="4"/>
<dbReference type="SUPFAM" id="SSF51735">
    <property type="entry name" value="NAD(P)-binding Rossmann-fold domains"/>
    <property type="match status" value="1"/>
</dbReference>
<dbReference type="EMBL" id="CP003098">
    <property type="protein sequence ID" value="AET33103.1"/>
    <property type="molecule type" value="Genomic_DNA"/>
</dbReference>
<name>G7VGK3_9CREN</name>
<feature type="domain" description="Quinate/shikimate 5-dehydrogenase/glutamyl-tRNA reductase" evidence="5">
    <location>
        <begin position="161"/>
        <end position="273"/>
    </location>
</feature>
<dbReference type="HAMAP" id="MF_00087">
    <property type="entry name" value="Glu_tRNA_reductase"/>
    <property type="match status" value="1"/>
</dbReference>
<feature type="binding site" evidence="4">
    <location>
        <begin position="45"/>
        <end position="48"/>
    </location>
    <ligand>
        <name>substrate</name>
    </ligand>
</feature>
<feature type="binding site" evidence="4">
    <location>
        <position position="107"/>
    </location>
    <ligand>
        <name>substrate</name>
    </ligand>
</feature>
<proteinExistence type="inferred from homology"/>
<dbReference type="PANTHER" id="PTHR43013:SF1">
    <property type="entry name" value="GLUTAMYL-TRNA REDUCTASE"/>
    <property type="match status" value="1"/>
</dbReference>
<feature type="active site" description="Nucleophile" evidence="4">
    <location>
        <position position="46"/>
    </location>
</feature>
<dbReference type="KEGG" id="pyr:P186_1689"/>
<dbReference type="RefSeq" id="WP_014288929.1">
    <property type="nucleotide sequence ID" value="NC_016645.1"/>
</dbReference>
<evidence type="ECO:0000256" key="1">
    <source>
        <dbReference type="ARBA" id="ARBA00022857"/>
    </source>
</evidence>
<dbReference type="Pfam" id="PF05201">
    <property type="entry name" value="GlutR_N"/>
    <property type="match status" value="1"/>
</dbReference>
<reference evidence="7 8" key="1">
    <citation type="journal article" date="2012" name="J. Bacteriol.">
        <title>Complete genome sequence of strain 1860, a crenarchaeon of the genus pyrobaculum able to grow with various electron acceptors.</title>
        <authorList>
            <person name="Mardanov A.V."/>
            <person name="Gumerov V.M."/>
            <person name="Slobodkina G.B."/>
            <person name="Beletsky A.V."/>
            <person name="Bonch-Osmolovskaya E.A."/>
            <person name="Ravin N.V."/>
            <person name="Skryabin K.G."/>
        </authorList>
    </citation>
    <scope>NUCLEOTIDE SEQUENCE [LARGE SCALE GENOMIC DNA]</scope>
    <source>
        <strain evidence="7 8">1860</strain>
    </source>
</reference>
<evidence type="ECO:0000256" key="4">
    <source>
        <dbReference type="HAMAP-Rule" id="MF_00087"/>
    </source>
</evidence>
<dbReference type="InterPro" id="IPR036343">
    <property type="entry name" value="GluRdtase_N_sf"/>
</dbReference>
<dbReference type="eggNOG" id="arCOG01036">
    <property type="taxonomic scope" value="Archaea"/>
</dbReference>
<dbReference type="Proteomes" id="UP000005867">
    <property type="component" value="Chromosome"/>
</dbReference>
<comment type="pathway">
    <text evidence="4">Porphyrin-containing compound metabolism; protoporphyrin-IX biosynthesis; 5-aminolevulinate from L-glutamyl-tRNA(Glu): step 1/2.</text>
</comment>
<keyword evidence="8" id="KW-1185">Reference proteome</keyword>
<evidence type="ECO:0000313" key="7">
    <source>
        <dbReference type="EMBL" id="AET33103.1"/>
    </source>
</evidence>
<comment type="function">
    <text evidence="4">Catalyzes the NADPH-dependent reduction of glutamyl-tRNA(Glu) to glutamate 1-semialdehyde (GSA).</text>
</comment>
<evidence type="ECO:0000259" key="5">
    <source>
        <dbReference type="Pfam" id="PF01488"/>
    </source>
</evidence>
<feature type="domain" description="Glutamyl-tRNA reductase N-terminal" evidence="6">
    <location>
        <begin position="11"/>
        <end position="143"/>
    </location>
</feature>
<dbReference type="PROSITE" id="PS00747">
    <property type="entry name" value="GLUTR"/>
    <property type="match status" value="1"/>
</dbReference>
<sequence>MNFVDRLVALSLTHKEVDVNTLSEVARGVHKRCVEAPYPIFVLHTCNRVEAYLYDVPREFISFIKEGYAPYIGRLVEYRGLDAARHLFRVAAGLESMLIGETDVLGQVEEAFDRQVKAGYTRGLLKTVVERAIRVGKRVRTETGISRGPRSLGTLAIMYVQKKLDLSTAKICVIGLGAVGRGLVRSLREMGAGDVVAVNRTVDKGADLGVVVWALTEESVERCLKEFDVVFTAVSAFEPVIKQLPQGARVSLIVDLGMPRNTAPGVPNVVTLEDLRSLAEEYNKSRVAEVEKAERIVEEEVQSLELFLRRRWVEERWAGLLSYWVKIAEDEGERAGGGLAKTAALSAVKKSILPLINYTKYMALEKPEEADRLISILEKAYKIK</sequence>
<dbReference type="SUPFAM" id="SSF69742">
    <property type="entry name" value="Glutamyl tRNA-reductase catalytic, N-terminal domain"/>
    <property type="match status" value="1"/>
</dbReference>
<accession>G7VGK3</accession>
<comment type="subunit">
    <text evidence="4">Homodimer.</text>
</comment>
<dbReference type="InterPro" id="IPR006151">
    <property type="entry name" value="Shikm_DH/Glu-tRNA_Rdtase"/>
</dbReference>
<comment type="catalytic activity">
    <reaction evidence="4">
        <text>(S)-4-amino-5-oxopentanoate + tRNA(Glu) + NADP(+) = L-glutamyl-tRNA(Glu) + NADPH + H(+)</text>
        <dbReference type="Rhea" id="RHEA:12344"/>
        <dbReference type="Rhea" id="RHEA-COMP:9663"/>
        <dbReference type="Rhea" id="RHEA-COMP:9680"/>
        <dbReference type="ChEBI" id="CHEBI:15378"/>
        <dbReference type="ChEBI" id="CHEBI:57501"/>
        <dbReference type="ChEBI" id="CHEBI:57783"/>
        <dbReference type="ChEBI" id="CHEBI:58349"/>
        <dbReference type="ChEBI" id="CHEBI:78442"/>
        <dbReference type="ChEBI" id="CHEBI:78520"/>
        <dbReference type="EC" id="1.2.1.70"/>
    </reaction>
</comment>
<dbReference type="GO" id="GO:0050661">
    <property type="term" value="F:NADP binding"/>
    <property type="evidence" value="ECO:0007669"/>
    <property type="project" value="InterPro"/>
</dbReference>
<evidence type="ECO:0000256" key="3">
    <source>
        <dbReference type="ARBA" id="ARBA00023244"/>
    </source>
</evidence>
<feature type="site" description="Important for activity" evidence="4">
    <location>
        <position position="86"/>
    </location>
</feature>
<evidence type="ECO:0000259" key="6">
    <source>
        <dbReference type="Pfam" id="PF05201"/>
    </source>
</evidence>
<dbReference type="InterPro" id="IPR000343">
    <property type="entry name" value="4pyrrol_synth_GluRdtase"/>
</dbReference>
<protein>
    <recommendedName>
        <fullName evidence="4">Glutamyl-tRNA reductase</fullName>
        <shortName evidence="4">GluTR</shortName>
        <ecNumber evidence="4">1.2.1.70</ecNumber>
    </recommendedName>
</protein>
<keyword evidence="2 4" id="KW-0560">Oxidoreductase</keyword>
<feature type="binding site" evidence="4">
    <location>
        <begin position="101"/>
        <end position="103"/>
    </location>
    <ligand>
        <name>substrate</name>
    </ligand>
</feature>
<dbReference type="HOGENOM" id="CLU_035113_0_0_2"/>
<feature type="binding site" evidence="4">
    <location>
        <position position="96"/>
    </location>
    <ligand>
        <name>substrate</name>
    </ligand>
</feature>
<dbReference type="Gene3D" id="3.40.50.720">
    <property type="entry name" value="NAD(P)-binding Rossmann-like Domain"/>
    <property type="match status" value="1"/>
</dbReference>
<keyword evidence="3 4" id="KW-0627">Porphyrin biosynthesis</keyword>
<dbReference type="GeneID" id="11596187"/>